<accession>A0A9D5Q862</accession>
<organism evidence="1 2">
    <name type="scientific">candidate division KSB3 bacterium</name>
    <dbReference type="NCBI Taxonomy" id="2044937"/>
    <lineage>
        <taxon>Bacteria</taxon>
        <taxon>candidate division KSB3</taxon>
    </lineage>
</organism>
<dbReference type="EMBL" id="WJJP01000772">
    <property type="protein sequence ID" value="MBD3327660.1"/>
    <property type="molecule type" value="Genomic_DNA"/>
</dbReference>
<name>A0A9D5Q862_9BACT</name>
<comment type="caution">
    <text evidence="1">The sequence shown here is derived from an EMBL/GenBank/DDBJ whole genome shotgun (WGS) entry which is preliminary data.</text>
</comment>
<proteinExistence type="predicted"/>
<dbReference type="AlphaFoldDB" id="A0A9D5Q862"/>
<gene>
    <name evidence="1" type="ORF">GF339_23960</name>
</gene>
<evidence type="ECO:0000313" key="2">
    <source>
        <dbReference type="Proteomes" id="UP000649604"/>
    </source>
</evidence>
<dbReference type="Proteomes" id="UP000649604">
    <property type="component" value="Unassembled WGS sequence"/>
</dbReference>
<evidence type="ECO:0008006" key="3">
    <source>
        <dbReference type="Google" id="ProtNLM"/>
    </source>
</evidence>
<sequence length="89" mass="10577">MPKQEVVEIIEQLSEEQLEDVVEYLTITYLQGENGYQGYDEDEQELLELINSPEAGSRDHFTVRHHRSFPGFLTAWRNSFTRLRFLLSW</sequence>
<protein>
    <recommendedName>
        <fullName evidence="3">DUF2281 domain-containing protein</fullName>
    </recommendedName>
</protein>
<reference evidence="1" key="1">
    <citation type="submission" date="2019-11" db="EMBL/GenBank/DDBJ databases">
        <title>Microbial mats filling the niche in hypersaline microbial mats.</title>
        <authorList>
            <person name="Wong H.L."/>
            <person name="Macleod F.I."/>
            <person name="White R.A. III"/>
            <person name="Burns B.P."/>
        </authorList>
    </citation>
    <scope>NUCLEOTIDE SEQUENCE</scope>
    <source>
        <strain evidence="1">Rbin_158</strain>
    </source>
</reference>
<evidence type="ECO:0000313" key="1">
    <source>
        <dbReference type="EMBL" id="MBD3327660.1"/>
    </source>
</evidence>